<keyword evidence="1" id="KW-0732">Signal</keyword>
<dbReference type="Proteomes" id="UP000474296">
    <property type="component" value="Unassembled WGS sequence"/>
</dbReference>
<sequence length="207" mass="23942">MKKYFALLTILLAIGLAKAQQTGTKETSSKLKVTAYVKYDLKATKYRIKLMVREDTYADQYGKIATIDELKAAFFTSLEEKGIDTSKFVDNRMEYALSSYYDTGTILTYETVKKKDLETILMTKKPKNVTVFKAEMYCKSSKDHYKKIVTKGLEEADSKVRTLARQIGKSVDKLELVEDTYYDRSEWFYMTGETKQYYTITATYSIK</sequence>
<dbReference type="RefSeq" id="WP_164029153.1">
    <property type="nucleotide sequence ID" value="NZ_JAABOQ010000001.1"/>
</dbReference>
<evidence type="ECO:0008006" key="4">
    <source>
        <dbReference type="Google" id="ProtNLM"/>
    </source>
</evidence>
<comment type="caution">
    <text evidence="2">The sequence shown here is derived from an EMBL/GenBank/DDBJ whole genome shotgun (WGS) entry which is preliminary data.</text>
</comment>
<evidence type="ECO:0000313" key="3">
    <source>
        <dbReference type="Proteomes" id="UP000474296"/>
    </source>
</evidence>
<feature type="chain" id="PRO_5026804522" description="DUF541 domain-containing protein" evidence="1">
    <location>
        <begin position="20"/>
        <end position="207"/>
    </location>
</feature>
<keyword evidence="3" id="KW-1185">Reference proteome</keyword>
<organism evidence="2 3">
    <name type="scientific">Spongiivirga citrea</name>
    <dbReference type="NCBI Taxonomy" id="1481457"/>
    <lineage>
        <taxon>Bacteria</taxon>
        <taxon>Pseudomonadati</taxon>
        <taxon>Bacteroidota</taxon>
        <taxon>Flavobacteriia</taxon>
        <taxon>Flavobacteriales</taxon>
        <taxon>Flavobacteriaceae</taxon>
        <taxon>Spongiivirga</taxon>
    </lineage>
</organism>
<gene>
    <name evidence="2" type="ORF">GWK10_01635</name>
</gene>
<dbReference type="AlphaFoldDB" id="A0A6M0CDI8"/>
<name>A0A6M0CDI8_9FLAO</name>
<reference evidence="2 3" key="1">
    <citation type="submission" date="2020-01" db="EMBL/GenBank/DDBJ databases">
        <title>Spongiivirga citrea KCTC 32990T.</title>
        <authorList>
            <person name="Wang G."/>
        </authorList>
    </citation>
    <scope>NUCLEOTIDE SEQUENCE [LARGE SCALE GENOMIC DNA]</scope>
    <source>
        <strain evidence="2 3">KCTC 32990</strain>
    </source>
</reference>
<dbReference type="EMBL" id="JAABOQ010000001">
    <property type="protein sequence ID" value="NER15888.1"/>
    <property type="molecule type" value="Genomic_DNA"/>
</dbReference>
<evidence type="ECO:0000313" key="2">
    <source>
        <dbReference type="EMBL" id="NER15888.1"/>
    </source>
</evidence>
<proteinExistence type="predicted"/>
<evidence type="ECO:0000256" key="1">
    <source>
        <dbReference type="SAM" id="SignalP"/>
    </source>
</evidence>
<protein>
    <recommendedName>
        <fullName evidence="4">DUF541 domain-containing protein</fullName>
    </recommendedName>
</protein>
<accession>A0A6M0CDI8</accession>
<feature type="signal peptide" evidence="1">
    <location>
        <begin position="1"/>
        <end position="19"/>
    </location>
</feature>